<gene>
    <name evidence="1" type="ORF">BN2614_LOCUS1</name>
</gene>
<evidence type="ECO:0000313" key="1">
    <source>
        <dbReference type="EMBL" id="VCX42993.1"/>
    </source>
</evidence>
<sequence>MVYLSKRQVRPLDFLTPMPTRTKASPGERRHEWSIWRIPRSTSLEQK</sequence>
<reference evidence="1 2" key="1">
    <citation type="submission" date="2018-10" db="EMBL/GenBank/DDBJ databases">
        <authorList>
            <person name="Ekblom R."/>
            <person name="Jareborg N."/>
        </authorList>
    </citation>
    <scope>NUCLEOTIDE SEQUENCE [LARGE SCALE GENOMIC DNA]</scope>
    <source>
        <tissue evidence="1">Muscle</tissue>
    </source>
</reference>
<comment type="caution">
    <text evidence="1">The sequence shown here is derived from an EMBL/GenBank/DDBJ whole genome shotgun (WGS) entry which is preliminary data.</text>
</comment>
<evidence type="ECO:0000313" key="2">
    <source>
        <dbReference type="Proteomes" id="UP000269945"/>
    </source>
</evidence>
<accession>A0A9X9MDN9</accession>
<protein>
    <submittedName>
        <fullName evidence="1">Uncharacterized protein</fullName>
    </submittedName>
</protein>
<keyword evidence="2" id="KW-1185">Reference proteome</keyword>
<organism evidence="1 2">
    <name type="scientific">Gulo gulo</name>
    <name type="common">Wolverine</name>
    <name type="synonym">Gluton</name>
    <dbReference type="NCBI Taxonomy" id="48420"/>
    <lineage>
        <taxon>Eukaryota</taxon>
        <taxon>Metazoa</taxon>
        <taxon>Chordata</taxon>
        <taxon>Craniata</taxon>
        <taxon>Vertebrata</taxon>
        <taxon>Euteleostomi</taxon>
        <taxon>Mammalia</taxon>
        <taxon>Eutheria</taxon>
        <taxon>Laurasiatheria</taxon>
        <taxon>Carnivora</taxon>
        <taxon>Caniformia</taxon>
        <taxon>Musteloidea</taxon>
        <taxon>Mustelidae</taxon>
        <taxon>Guloninae</taxon>
        <taxon>Gulo</taxon>
    </lineage>
</organism>
<dbReference type="EMBL" id="CYRY02047090">
    <property type="protein sequence ID" value="VCX42993.1"/>
    <property type="molecule type" value="Genomic_DNA"/>
</dbReference>
<dbReference type="Proteomes" id="UP000269945">
    <property type="component" value="Unassembled WGS sequence"/>
</dbReference>
<name>A0A9X9MDN9_GULGU</name>
<proteinExistence type="predicted"/>
<dbReference type="AlphaFoldDB" id="A0A9X9MDN9"/>